<dbReference type="KEGG" id="ppan:ESD82_13575"/>
<gene>
    <name evidence="2" type="ORF">BDE18_1697</name>
    <name evidence="1" type="ORF">ESD82_13575</name>
</gene>
<dbReference type="Proteomes" id="UP000326453">
    <property type="component" value="Chromosome 1"/>
</dbReference>
<evidence type="ECO:0000313" key="4">
    <source>
        <dbReference type="Proteomes" id="UP000326453"/>
    </source>
</evidence>
<accession>A0AAE6NVP2</accession>
<keyword evidence="3" id="KW-1185">Reference proteome</keyword>
<dbReference type="Proteomes" id="UP000273626">
    <property type="component" value="Unassembled WGS sequence"/>
</dbReference>
<dbReference type="EMBL" id="CP044426">
    <property type="protein sequence ID" value="QFG37204.1"/>
    <property type="molecule type" value="Genomic_DNA"/>
</dbReference>
<name>A0AAE6NVP2_PARPN</name>
<evidence type="ECO:0000313" key="3">
    <source>
        <dbReference type="Proteomes" id="UP000273626"/>
    </source>
</evidence>
<reference evidence="2 3" key="1">
    <citation type="submission" date="2018-10" db="EMBL/GenBank/DDBJ databases">
        <title>Genomic Encyclopedia of Archaeal and Bacterial Type Strains, Phase II (KMG-II): from individual species to whole genera.</title>
        <authorList>
            <person name="Goeker M."/>
        </authorList>
    </citation>
    <scope>NUCLEOTIDE SEQUENCE [LARGE SCALE GENOMIC DNA]</scope>
    <source>
        <strain evidence="3">ATCC 35512 / DSM 2944 / CIP 106514 / LMD 82.5 / NBRC 102493 / NCCB 82005 / GB17</strain>
        <strain evidence="2">DSM 2944</strain>
    </source>
</reference>
<reference evidence="1 4" key="2">
    <citation type="submission" date="2019-01" db="EMBL/GenBank/DDBJ databases">
        <title>Complete Genome Sequence and Annotation of the Paracoccus pantotrophus type strain DSM 2944.</title>
        <authorList>
            <person name="Bockwoldt J.A."/>
            <person name="Zimmermann M."/>
            <person name="Tiso T."/>
            <person name="Blank L.M."/>
        </authorList>
    </citation>
    <scope>NUCLEOTIDE SEQUENCE [LARGE SCALE GENOMIC DNA]</scope>
    <source>
        <strain evidence="1 4">DSM 2944</strain>
    </source>
</reference>
<dbReference type="GeneID" id="51371611"/>
<proteinExistence type="predicted"/>
<organism evidence="1 4">
    <name type="scientific">Paracoccus pantotrophus</name>
    <name type="common">Thiosphaera pantotropha</name>
    <dbReference type="NCBI Taxonomy" id="82367"/>
    <lineage>
        <taxon>Bacteria</taxon>
        <taxon>Pseudomonadati</taxon>
        <taxon>Pseudomonadota</taxon>
        <taxon>Alphaproteobacteria</taxon>
        <taxon>Rhodobacterales</taxon>
        <taxon>Paracoccaceae</taxon>
        <taxon>Paracoccus</taxon>
    </lineage>
</organism>
<dbReference type="EMBL" id="RBLI01000001">
    <property type="protein sequence ID" value="RKS52373.1"/>
    <property type="molecule type" value="Genomic_DNA"/>
</dbReference>
<sequence>MKTFLDTARAMAAVDAMPHELIPTLLRRIRIFDAKGLIPVQRGETGRREGRLDIAGACMARVMSELIDFGLDAETLRGLRQRLDFMDPEKQRSEFASAVELIREGTPIRLRVWLNLQLDPWAKFHSFALDGLPETDDTLRAERARAMLKGPESRALLSLDLTGLLEPFIVAFEEA</sequence>
<evidence type="ECO:0000313" key="1">
    <source>
        <dbReference type="EMBL" id="QFG37204.1"/>
    </source>
</evidence>
<evidence type="ECO:0000313" key="2">
    <source>
        <dbReference type="EMBL" id="RKS52373.1"/>
    </source>
</evidence>
<protein>
    <submittedName>
        <fullName evidence="1">Uncharacterized protein</fullName>
    </submittedName>
</protein>
<dbReference type="AlphaFoldDB" id="A0AAE6NVP2"/>
<dbReference type="RefSeq" id="WP_147428121.1">
    <property type="nucleotide sequence ID" value="NZ_CP044426.1"/>
</dbReference>